<dbReference type="CDD" id="cd05471">
    <property type="entry name" value="pepsin_like"/>
    <property type="match status" value="1"/>
</dbReference>
<dbReference type="GeneID" id="59332353"/>
<dbReference type="SUPFAM" id="SSF50630">
    <property type="entry name" value="Acid proteases"/>
    <property type="match status" value="1"/>
</dbReference>
<evidence type="ECO:0000313" key="5">
    <source>
        <dbReference type="Proteomes" id="UP000593566"/>
    </source>
</evidence>
<dbReference type="GO" id="GO:0004190">
    <property type="term" value="F:aspartic-type endopeptidase activity"/>
    <property type="evidence" value="ECO:0007669"/>
    <property type="project" value="InterPro"/>
</dbReference>
<dbReference type="EMBL" id="JACCJB010000019">
    <property type="protein sequence ID" value="KAF6219476.1"/>
    <property type="molecule type" value="Genomic_DNA"/>
</dbReference>
<dbReference type="Pfam" id="PF00026">
    <property type="entry name" value="Asp"/>
    <property type="match status" value="1"/>
</dbReference>
<accession>A0A8H6CA92</accession>
<keyword evidence="2" id="KW-0812">Transmembrane</keyword>
<evidence type="ECO:0000259" key="3">
    <source>
        <dbReference type="PROSITE" id="PS51767"/>
    </source>
</evidence>
<dbReference type="PRINTS" id="PR00792">
    <property type="entry name" value="PEPSIN"/>
</dbReference>
<dbReference type="Gene3D" id="2.40.70.10">
    <property type="entry name" value="Acid Proteases"/>
    <property type="match status" value="2"/>
</dbReference>
<sequence length="520" mass="56463">MASSTPAPIVIPPSQDFDGNDGPWSSFYLEIGSPAQDVKVLISTAGYQTWAVVPQGCVASDPPDCATLRGGLFIPSQSSTWSYNNASINGTFTLELETNLDFSGNGDYGYDTIVLGYQGSNGPSLQQQTIAGIATKEFYLGVFGLNPRSTNFSTFDDPVPSYMATLKDRSMIPSLSWGYTAGNQYRPGTVLGSLTLGGYDSSRFVTNDVTFAFNQVDERDLTVNIESILMTTSNNTVHLLNNSIAAYIDSTIPYFYLPLDVCQQFEDAFGILWDNDVQAYLVNDTLHKSLQTQNATVIFSVSNTTHSVSISLPYAAFDLIAEYPLVTNTTRYFPLMRAMNDSQYTLGRAFLQEAYIIADYERRNFSISQCSWDPGAQESVVAIESPANSEASGKLVAGTDTRGLTSGRIAGIVVGSIVGLLFVVFLAFRGKRKVTTNVDTGFQGKPELAAKDAPLFHGDKTSNAKTLGLDGGSDRERELDSYMHPAAELEASRDIQEMKSNEEVGIELAISNLQVSELPS</sequence>
<protein>
    <recommendedName>
        <fullName evidence="3">Peptidase A1 domain-containing protein</fullName>
    </recommendedName>
</protein>
<keyword evidence="2" id="KW-0472">Membrane</keyword>
<comment type="caution">
    <text evidence="4">The sequence shown here is derived from an EMBL/GenBank/DDBJ whole genome shotgun (WGS) entry which is preliminary data.</text>
</comment>
<comment type="similarity">
    <text evidence="1">Belongs to the peptidase A1 family.</text>
</comment>
<dbReference type="PANTHER" id="PTHR47966">
    <property type="entry name" value="BETA-SITE APP-CLEAVING ENZYME, ISOFORM A-RELATED"/>
    <property type="match status" value="1"/>
</dbReference>
<dbReference type="PANTHER" id="PTHR47966:SF51">
    <property type="entry name" value="BETA-SITE APP-CLEAVING ENZYME, ISOFORM A-RELATED"/>
    <property type="match status" value="1"/>
</dbReference>
<dbReference type="RefSeq" id="XP_037148911.1">
    <property type="nucleotide sequence ID" value="XM_037294864.1"/>
</dbReference>
<dbReference type="GO" id="GO:0000324">
    <property type="term" value="C:fungal-type vacuole"/>
    <property type="evidence" value="ECO:0007669"/>
    <property type="project" value="TreeGrafter"/>
</dbReference>
<feature type="domain" description="Peptidase A1" evidence="3">
    <location>
        <begin position="25"/>
        <end position="368"/>
    </location>
</feature>
<dbReference type="Proteomes" id="UP000593566">
    <property type="component" value="Unassembled WGS sequence"/>
</dbReference>
<dbReference type="InterPro" id="IPR001461">
    <property type="entry name" value="Aspartic_peptidase_A1"/>
</dbReference>
<dbReference type="InterPro" id="IPR033121">
    <property type="entry name" value="PEPTIDASE_A1"/>
</dbReference>
<evidence type="ECO:0000313" key="4">
    <source>
        <dbReference type="EMBL" id="KAF6219476.1"/>
    </source>
</evidence>
<dbReference type="InterPro" id="IPR034164">
    <property type="entry name" value="Pepsin-like_dom"/>
</dbReference>
<name>A0A8H6CA92_9LECA</name>
<proteinExistence type="inferred from homology"/>
<feature type="transmembrane region" description="Helical" evidence="2">
    <location>
        <begin position="409"/>
        <end position="428"/>
    </location>
</feature>
<keyword evidence="5" id="KW-1185">Reference proteome</keyword>
<evidence type="ECO:0000256" key="2">
    <source>
        <dbReference type="SAM" id="Phobius"/>
    </source>
</evidence>
<dbReference type="AlphaFoldDB" id="A0A8H6CA92"/>
<organism evidence="4 5">
    <name type="scientific">Letharia lupina</name>
    <dbReference type="NCBI Taxonomy" id="560253"/>
    <lineage>
        <taxon>Eukaryota</taxon>
        <taxon>Fungi</taxon>
        <taxon>Dikarya</taxon>
        <taxon>Ascomycota</taxon>
        <taxon>Pezizomycotina</taxon>
        <taxon>Lecanoromycetes</taxon>
        <taxon>OSLEUM clade</taxon>
        <taxon>Lecanoromycetidae</taxon>
        <taxon>Lecanorales</taxon>
        <taxon>Lecanorineae</taxon>
        <taxon>Parmeliaceae</taxon>
        <taxon>Letharia</taxon>
    </lineage>
</organism>
<gene>
    <name evidence="4" type="ORF">HO133_003943</name>
</gene>
<dbReference type="InterPro" id="IPR021109">
    <property type="entry name" value="Peptidase_aspartic_dom_sf"/>
</dbReference>
<keyword evidence="2" id="KW-1133">Transmembrane helix</keyword>
<reference evidence="4 5" key="1">
    <citation type="journal article" date="2020" name="Genomics">
        <title>Complete, high-quality genomes from long-read metagenomic sequencing of two wolf lichen thalli reveals enigmatic genome architecture.</title>
        <authorList>
            <person name="McKenzie S.K."/>
            <person name="Walston R.F."/>
            <person name="Allen J.L."/>
        </authorList>
    </citation>
    <scope>NUCLEOTIDE SEQUENCE [LARGE SCALE GENOMIC DNA]</scope>
    <source>
        <strain evidence="4">WasteWater1</strain>
    </source>
</reference>
<evidence type="ECO:0000256" key="1">
    <source>
        <dbReference type="ARBA" id="ARBA00007447"/>
    </source>
</evidence>
<dbReference type="PROSITE" id="PS51767">
    <property type="entry name" value="PEPTIDASE_A1"/>
    <property type="match status" value="1"/>
</dbReference>
<dbReference type="GO" id="GO:0006508">
    <property type="term" value="P:proteolysis"/>
    <property type="evidence" value="ECO:0007669"/>
    <property type="project" value="InterPro"/>
</dbReference>